<dbReference type="AlphaFoldDB" id="A0A840IX35"/>
<protein>
    <submittedName>
        <fullName evidence="2">Uncharacterized membrane protein YidH (DUF202 family)</fullName>
    </submittedName>
</protein>
<gene>
    <name evidence="2" type="ORF">BJY18_003352</name>
</gene>
<accession>A0A840IX35</accession>
<dbReference type="RefSeq" id="WP_184780827.1">
    <property type="nucleotide sequence ID" value="NZ_JACHMG010000001.1"/>
</dbReference>
<dbReference type="Pfam" id="PF09656">
    <property type="entry name" value="PGPGW"/>
    <property type="match status" value="1"/>
</dbReference>
<keyword evidence="1" id="KW-0812">Transmembrane</keyword>
<dbReference type="Proteomes" id="UP000581769">
    <property type="component" value="Unassembled WGS sequence"/>
</dbReference>
<feature type="transmembrane region" description="Helical" evidence="1">
    <location>
        <begin position="76"/>
        <end position="96"/>
    </location>
</feature>
<evidence type="ECO:0000313" key="2">
    <source>
        <dbReference type="EMBL" id="MBB4685867.1"/>
    </source>
</evidence>
<proteinExistence type="predicted"/>
<dbReference type="InterPro" id="IPR019099">
    <property type="entry name" value="Uncharacterised_PGPGW_TM"/>
</dbReference>
<keyword evidence="1" id="KW-0472">Membrane</keyword>
<reference evidence="2 3" key="1">
    <citation type="submission" date="2020-08" db="EMBL/GenBank/DDBJ databases">
        <title>Sequencing the genomes of 1000 actinobacteria strains.</title>
        <authorList>
            <person name="Klenk H.-P."/>
        </authorList>
    </citation>
    <scope>NUCLEOTIDE SEQUENCE [LARGE SCALE GENOMIC DNA]</scope>
    <source>
        <strain evidence="2 3">DSM 45859</strain>
    </source>
</reference>
<dbReference type="EMBL" id="JACHMG010000001">
    <property type="protein sequence ID" value="MBB4685867.1"/>
    <property type="molecule type" value="Genomic_DNA"/>
</dbReference>
<keyword evidence="3" id="KW-1185">Reference proteome</keyword>
<keyword evidence="1" id="KW-1133">Transmembrane helix</keyword>
<organism evidence="2 3">
    <name type="scientific">Amycolatopsis jiangsuensis</name>
    <dbReference type="NCBI Taxonomy" id="1181879"/>
    <lineage>
        <taxon>Bacteria</taxon>
        <taxon>Bacillati</taxon>
        <taxon>Actinomycetota</taxon>
        <taxon>Actinomycetes</taxon>
        <taxon>Pseudonocardiales</taxon>
        <taxon>Pseudonocardiaceae</taxon>
        <taxon>Amycolatopsis</taxon>
    </lineage>
</organism>
<feature type="transmembrane region" description="Helical" evidence="1">
    <location>
        <begin position="12"/>
        <end position="29"/>
    </location>
</feature>
<evidence type="ECO:0000313" key="3">
    <source>
        <dbReference type="Proteomes" id="UP000581769"/>
    </source>
</evidence>
<evidence type="ECO:0000256" key="1">
    <source>
        <dbReference type="SAM" id="Phobius"/>
    </source>
</evidence>
<comment type="caution">
    <text evidence="2">The sequence shown here is derived from an EMBL/GenBank/DDBJ whole genome shotgun (WGS) entry which is preliminary data.</text>
</comment>
<name>A0A840IX35_9PSEU</name>
<sequence length="135" mass="13998">MGVSRPVKQAIAAVVGGLLVVVGVVLLVLPGPGLLLVLAGLVVLASQFPALERFVEPVRTRAMKAAEESVASPLRIAGSVLAGLALIAAGIVWGTVRSLPFSSWSTGTSLILSGLIIFALLIWSYRRVQSRRAGS</sequence>
<feature type="transmembrane region" description="Helical" evidence="1">
    <location>
        <begin position="102"/>
        <end position="123"/>
    </location>
</feature>